<protein>
    <submittedName>
        <fullName evidence="3">Uncharacterized protein</fullName>
    </submittedName>
</protein>
<dbReference type="RefSeq" id="WP_272743118.1">
    <property type="nucleotide sequence ID" value="NZ_JAQQKV010000001.1"/>
</dbReference>
<reference evidence="3 4" key="1">
    <citation type="submission" date="2023-01" db="EMBL/GenBank/DDBJ databases">
        <title>Novel species of the genus Asticcacaulis isolated from rivers.</title>
        <authorList>
            <person name="Lu H."/>
        </authorList>
    </citation>
    <scope>NUCLEOTIDE SEQUENCE [LARGE SCALE GENOMIC DNA]</scope>
    <source>
        <strain evidence="3 4">LKC15W</strain>
    </source>
</reference>
<organism evidence="3 4">
    <name type="scientific">Asticcacaulis machinosus</name>
    <dbReference type="NCBI Taxonomy" id="2984211"/>
    <lineage>
        <taxon>Bacteria</taxon>
        <taxon>Pseudomonadati</taxon>
        <taxon>Pseudomonadota</taxon>
        <taxon>Alphaproteobacteria</taxon>
        <taxon>Caulobacterales</taxon>
        <taxon>Caulobacteraceae</taxon>
        <taxon>Asticcacaulis</taxon>
    </lineage>
</organism>
<keyword evidence="2" id="KW-0472">Membrane</keyword>
<evidence type="ECO:0000256" key="1">
    <source>
        <dbReference type="SAM" id="MobiDB-lite"/>
    </source>
</evidence>
<evidence type="ECO:0000313" key="4">
    <source>
        <dbReference type="Proteomes" id="UP001218579"/>
    </source>
</evidence>
<evidence type="ECO:0000313" key="3">
    <source>
        <dbReference type="EMBL" id="MDC7674803.1"/>
    </source>
</evidence>
<keyword evidence="4" id="KW-1185">Reference proteome</keyword>
<feature type="region of interest" description="Disordered" evidence="1">
    <location>
        <begin position="99"/>
        <end position="123"/>
    </location>
</feature>
<feature type="transmembrane region" description="Helical" evidence="2">
    <location>
        <begin position="35"/>
        <end position="59"/>
    </location>
</feature>
<comment type="caution">
    <text evidence="3">The sequence shown here is derived from an EMBL/GenBank/DDBJ whole genome shotgun (WGS) entry which is preliminary data.</text>
</comment>
<name>A0ABT5HEX1_9CAUL</name>
<dbReference type="Proteomes" id="UP001218579">
    <property type="component" value="Unassembled WGS sequence"/>
</dbReference>
<proteinExistence type="predicted"/>
<sequence length="123" mass="13201">MPENHTAIDQRDPRLDKARKLLIPMAKHEASLREALLTSVAFAATALMLVFAIVMGPGWEEAPTIQKANIAPVIKKSAVSANAMMVQVPSETFELSATPLPTDGINEAVPLSEDELSAHADTK</sequence>
<dbReference type="EMBL" id="JAQQKV010000001">
    <property type="protein sequence ID" value="MDC7674803.1"/>
    <property type="molecule type" value="Genomic_DNA"/>
</dbReference>
<evidence type="ECO:0000256" key="2">
    <source>
        <dbReference type="SAM" id="Phobius"/>
    </source>
</evidence>
<keyword evidence="2" id="KW-0812">Transmembrane</keyword>
<keyword evidence="2" id="KW-1133">Transmembrane helix</keyword>
<accession>A0ABT5HEX1</accession>
<gene>
    <name evidence="3" type="ORF">PQU98_01530</name>
</gene>